<reference evidence="2" key="1">
    <citation type="journal article" date="2019" name="Sci. Rep.">
        <title>Draft genome of Tanacetum cinerariifolium, the natural source of mosquito coil.</title>
        <authorList>
            <person name="Yamashiro T."/>
            <person name="Shiraishi A."/>
            <person name="Satake H."/>
            <person name="Nakayama K."/>
        </authorList>
    </citation>
    <scope>NUCLEOTIDE SEQUENCE</scope>
</reference>
<feature type="region of interest" description="Disordered" evidence="1">
    <location>
        <begin position="98"/>
        <end position="156"/>
    </location>
</feature>
<dbReference type="AlphaFoldDB" id="A0A699QFL2"/>
<accession>A0A699QFL2</accession>
<proteinExistence type="predicted"/>
<name>A0A699QFL2_TANCI</name>
<feature type="non-terminal residue" evidence="2">
    <location>
        <position position="233"/>
    </location>
</feature>
<feature type="non-terminal residue" evidence="2">
    <location>
        <position position="1"/>
    </location>
</feature>
<dbReference type="EMBL" id="BKCJ010997280">
    <property type="protein sequence ID" value="GFC63273.1"/>
    <property type="molecule type" value="Genomic_DNA"/>
</dbReference>
<organism evidence="2">
    <name type="scientific">Tanacetum cinerariifolium</name>
    <name type="common">Dalmatian daisy</name>
    <name type="synonym">Chrysanthemum cinerariifolium</name>
    <dbReference type="NCBI Taxonomy" id="118510"/>
    <lineage>
        <taxon>Eukaryota</taxon>
        <taxon>Viridiplantae</taxon>
        <taxon>Streptophyta</taxon>
        <taxon>Embryophyta</taxon>
        <taxon>Tracheophyta</taxon>
        <taxon>Spermatophyta</taxon>
        <taxon>Magnoliopsida</taxon>
        <taxon>eudicotyledons</taxon>
        <taxon>Gunneridae</taxon>
        <taxon>Pentapetalae</taxon>
        <taxon>asterids</taxon>
        <taxon>campanulids</taxon>
        <taxon>Asterales</taxon>
        <taxon>Asteraceae</taxon>
        <taxon>Asteroideae</taxon>
        <taxon>Anthemideae</taxon>
        <taxon>Anthemidinae</taxon>
        <taxon>Tanacetum</taxon>
    </lineage>
</organism>
<feature type="compositionally biased region" description="Basic and acidic residues" evidence="1">
    <location>
        <begin position="111"/>
        <end position="120"/>
    </location>
</feature>
<protein>
    <submittedName>
        <fullName evidence="2">Uncharacterized protein</fullName>
    </submittedName>
</protein>
<evidence type="ECO:0000313" key="2">
    <source>
        <dbReference type="EMBL" id="GFC63273.1"/>
    </source>
</evidence>
<sequence>DPASPFRDDSQGKACLTISGLEAEQDRENIIKTSTLPHDLPPRVNSLAADEGSMQHQLNELTDLCTRLQRQQTEMASKITAPDLEIASLKAKIKMLEEKDGEGADPSGEDATIKGKRLETGEEVGIEGCTDKGSNDTEEMYSPAGEIPTGSGVVPTASPIFTTATVATPYSRRKGKEKMVDSEMPKKKKLQEQMDVQMARQLEEKIARDAQRMNEQIARDAEITRIRVEEELQ</sequence>
<gene>
    <name evidence="2" type="ORF">Tci_835243</name>
</gene>
<feature type="region of interest" description="Disordered" evidence="1">
    <location>
        <begin position="168"/>
        <end position="193"/>
    </location>
</feature>
<evidence type="ECO:0000256" key="1">
    <source>
        <dbReference type="SAM" id="MobiDB-lite"/>
    </source>
</evidence>
<comment type="caution">
    <text evidence="2">The sequence shown here is derived from an EMBL/GenBank/DDBJ whole genome shotgun (WGS) entry which is preliminary data.</text>
</comment>